<dbReference type="AlphaFoldDB" id="A0AAP0IJV2"/>
<dbReference type="Proteomes" id="UP001417504">
    <property type="component" value="Unassembled WGS sequence"/>
</dbReference>
<sequence length="86" mass="9725">MQLQGMYLVLGRKLEIISQSMSIRHTDVAPAMYKPIKGIGVEDQLSLLEQEGLAILFPLKISLSFFGYTFNRMKGSSKRELICICK</sequence>
<comment type="caution">
    <text evidence="1">The sequence shown here is derived from an EMBL/GenBank/DDBJ whole genome shotgun (WGS) entry which is preliminary data.</text>
</comment>
<name>A0AAP0IJV2_9MAGN</name>
<keyword evidence="2" id="KW-1185">Reference proteome</keyword>
<organism evidence="1 2">
    <name type="scientific">Stephania japonica</name>
    <dbReference type="NCBI Taxonomy" id="461633"/>
    <lineage>
        <taxon>Eukaryota</taxon>
        <taxon>Viridiplantae</taxon>
        <taxon>Streptophyta</taxon>
        <taxon>Embryophyta</taxon>
        <taxon>Tracheophyta</taxon>
        <taxon>Spermatophyta</taxon>
        <taxon>Magnoliopsida</taxon>
        <taxon>Ranunculales</taxon>
        <taxon>Menispermaceae</taxon>
        <taxon>Menispermoideae</taxon>
        <taxon>Cissampelideae</taxon>
        <taxon>Stephania</taxon>
    </lineage>
</organism>
<proteinExistence type="predicted"/>
<evidence type="ECO:0000313" key="2">
    <source>
        <dbReference type="Proteomes" id="UP001417504"/>
    </source>
</evidence>
<dbReference type="EMBL" id="JBBNAE010000006">
    <property type="protein sequence ID" value="KAK9116879.1"/>
    <property type="molecule type" value="Genomic_DNA"/>
</dbReference>
<protein>
    <submittedName>
        <fullName evidence="1">Uncharacterized protein</fullName>
    </submittedName>
</protein>
<reference evidence="1 2" key="1">
    <citation type="submission" date="2024-01" db="EMBL/GenBank/DDBJ databases">
        <title>Genome assemblies of Stephania.</title>
        <authorList>
            <person name="Yang L."/>
        </authorList>
    </citation>
    <scope>NUCLEOTIDE SEQUENCE [LARGE SCALE GENOMIC DNA]</scope>
    <source>
        <strain evidence="1">QJT</strain>
        <tissue evidence="1">Leaf</tissue>
    </source>
</reference>
<accession>A0AAP0IJV2</accession>
<gene>
    <name evidence="1" type="ORF">Sjap_015826</name>
</gene>
<evidence type="ECO:0000313" key="1">
    <source>
        <dbReference type="EMBL" id="KAK9116879.1"/>
    </source>
</evidence>